<organism evidence="2 3">
    <name type="scientific">Mycena maculata</name>
    <dbReference type="NCBI Taxonomy" id="230809"/>
    <lineage>
        <taxon>Eukaryota</taxon>
        <taxon>Fungi</taxon>
        <taxon>Dikarya</taxon>
        <taxon>Basidiomycota</taxon>
        <taxon>Agaricomycotina</taxon>
        <taxon>Agaricomycetes</taxon>
        <taxon>Agaricomycetidae</taxon>
        <taxon>Agaricales</taxon>
        <taxon>Marasmiineae</taxon>
        <taxon>Mycenaceae</taxon>
        <taxon>Mycena</taxon>
    </lineage>
</organism>
<proteinExistence type="predicted"/>
<comment type="caution">
    <text evidence="2">The sequence shown here is derived from an EMBL/GenBank/DDBJ whole genome shotgun (WGS) entry which is preliminary data.</text>
</comment>
<protein>
    <submittedName>
        <fullName evidence="2">Uncharacterized protein</fullName>
    </submittedName>
</protein>
<sequence length="303" mass="34446">MPLIDAEPAVKCDRCPYSGPQSTFPQKKNLTYNKSCFTCKKKQAEERTKNRTSKNDADNANKAAGGPRRAPPIQPIEGYTTLESQECTALLDAHKDDAFELETFVFMMGESMTAAFSRLKAAKDVAEKMAQLVWNITGYHFIYKKSKKNSDEVKKQQLHDKLRKRHARMKMSRFPCKGTLQITSHLHYVDISINKDIRDLVEGMKHDLATNIWTRVLAQNPGTEVTQKQIYALWSELNKGEWRLDNDQVKSAQKILQKMEGTKVEIIPIPSEPGIHAIAFAFKEVLDGWAKETEELVCRKNAG</sequence>
<feature type="region of interest" description="Disordered" evidence="1">
    <location>
        <begin position="41"/>
        <end position="75"/>
    </location>
</feature>
<keyword evidence="3" id="KW-1185">Reference proteome</keyword>
<evidence type="ECO:0000313" key="2">
    <source>
        <dbReference type="EMBL" id="KAJ7716012.1"/>
    </source>
</evidence>
<gene>
    <name evidence="2" type="ORF">DFH07DRAFT_974028</name>
</gene>
<dbReference type="AlphaFoldDB" id="A0AAD7MG29"/>
<reference evidence="2" key="1">
    <citation type="submission" date="2023-03" db="EMBL/GenBank/DDBJ databases">
        <title>Massive genome expansion in bonnet fungi (Mycena s.s.) driven by repeated elements and novel gene families across ecological guilds.</title>
        <authorList>
            <consortium name="Lawrence Berkeley National Laboratory"/>
            <person name="Harder C.B."/>
            <person name="Miyauchi S."/>
            <person name="Viragh M."/>
            <person name="Kuo A."/>
            <person name="Thoen E."/>
            <person name="Andreopoulos B."/>
            <person name="Lu D."/>
            <person name="Skrede I."/>
            <person name="Drula E."/>
            <person name="Henrissat B."/>
            <person name="Morin E."/>
            <person name="Kohler A."/>
            <person name="Barry K."/>
            <person name="LaButti K."/>
            <person name="Morin E."/>
            <person name="Salamov A."/>
            <person name="Lipzen A."/>
            <person name="Mereny Z."/>
            <person name="Hegedus B."/>
            <person name="Baldrian P."/>
            <person name="Stursova M."/>
            <person name="Weitz H."/>
            <person name="Taylor A."/>
            <person name="Grigoriev I.V."/>
            <person name="Nagy L.G."/>
            <person name="Martin F."/>
            <person name="Kauserud H."/>
        </authorList>
    </citation>
    <scope>NUCLEOTIDE SEQUENCE</scope>
    <source>
        <strain evidence="2">CBHHK188m</strain>
    </source>
</reference>
<dbReference type="EMBL" id="JARJLG010000338">
    <property type="protein sequence ID" value="KAJ7716012.1"/>
    <property type="molecule type" value="Genomic_DNA"/>
</dbReference>
<evidence type="ECO:0000313" key="3">
    <source>
        <dbReference type="Proteomes" id="UP001215280"/>
    </source>
</evidence>
<dbReference type="Proteomes" id="UP001215280">
    <property type="component" value="Unassembled WGS sequence"/>
</dbReference>
<evidence type="ECO:0000256" key="1">
    <source>
        <dbReference type="SAM" id="MobiDB-lite"/>
    </source>
</evidence>
<feature type="compositionally biased region" description="Basic and acidic residues" evidence="1">
    <location>
        <begin position="42"/>
        <end position="59"/>
    </location>
</feature>
<accession>A0AAD7MG29</accession>
<name>A0AAD7MG29_9AGAR</name>